<keyword evidence="2" id="KW-1185">Reference proteome</keyword>
<accession>A0A0R1M444</accession>
<organism evidence="1 2">
    <name type="scientific">Liquorilactobacillus capillatus DSM 19910</name>
    <dbReference type="NCBI Taxonomy" id="1423731"/>
    <lineage>
        <taxon>Bacteria</taxon>
        <taxon>Bacillati</taxon>
        <taxon>Bacillota</taxon>
        <taxon>Bacilli</taxon>
        <taxon>Lactobacillales</taxon>
        <taxon>Lactobacillaceae</taxon>
        <taxon>Liquorilactobacillus</taxon>
    </lineage>
</organism>
<proteinExistence type="predicted"/>
<name>A0A0R1M444_9LACO</name>
<dbReference type="EMBL" id="AZEF01000012">
    <property type="protein sequence ID" value="KRL02529.1"/>
    <property type="molecule type" value="Genomic_DNA"/>
</dbReference>
<sequence length="88" mass="9720">MLAINLNNLNYQFDNNGNTAAVNIGFVSYDTDNSGNSINAYLRLLPADLEQDKTFDDYNKKQLTEIGRKKLAALTAYTEPTATPTTAQ</sequence>
<reference evidence="1 2" key="1">
    <citation type="journal article" date="2015" name="Genome Announc.">
        <title>Expanding the biotechnology potential of lactobacilli through comparative genomics of 213 strains and associated genera.</title>
        <authorList>
            <person name="Sun Z."/>
            <person name="Harris H.M."/>
            <person name="McCann A."/>
            <person name="Guo C."/>
            <person name="Argimon S."/>
            <person name="Zhang W."/>
            <person name="Yang X."/>
            <person name="Jeffery I.B."/>
            <person name="Cooney J.C."/>
            <person name="Kagawa T.F."/>
            <person name="Liu W."/>
            <person name="Song Y."/>
            <person name="Salvetti E."/>
            <person name="Wrobel A."/>
            <person name="Rasinkangas P."/>
            <person name="Parkhill J."/>
            <person name="Rea M.C."/>
            <person name="O'Sullivan O."/>
            <person name="Ritari J."/>
            <person name="Douillard F.P."/>
            <person name="Paul Ross R."/>
            <person name="Yang R."/>
            <person name="Briner A.E."/>
            <person name="Felis G.E."/>
            <person name="de Vos W.M."/>
            <person name="Barrangou R."/>
            <person name="Klaenhammer T.R."/>
            <person name="Caufield P.W."/>
            <person name="Cui Y."/>
            <person name="Zhang H."/>
            <person name="O'Toole P.W."/>
        </authorList>
    </citation>
    <scope>NUCLEOTIDE SEQUENCE [LARGE SCALE GENOMIC DNA]</scope>
    <source>
        <strain evidence="1 2">DSM 19910</strain>
    </source>
</reference>
<dbReference type="RefSeq" id="WP_057742872.1">
    <property type="nucleotide sequence ID" value="NZ_AZEF01000012.1"/>
</dbReference>
<evidence type="ECO:0000313" key="2">
    <source>
        <dbReference type="Proteomes" id="UP000051621"/>
    </source>
</evidence>
<evidence type="ECO:0000313" key="1">
    <source>
        <dbReference type="EMBL" id="KRL02529.1"/>
    </source>
</evidence>
<dbReference type="AlphaFoldDB" id="A0A0R1M444"/>
<comment type="caution">
    <text evidence="1">The sequence shown here is derived from an EMBL/GenBank/DDBJ whole genome shotgun (WGS) entry which is preliminary data.</text>
</comment>
<dbReference type="PATRIC" id="fig|1423731.3.peg.715"/>
<dbReference type="STRING" id="1423731.FC81_GL000697"/>
<protein>
    <submittedName>
        <fullName evidence="1">Uncharacterized protein</fullName>
    </submittedName>
</protein>
<dbReference type="Proteomes" id="UP000051621">
    <property type="component" value="Unassembled WGS sequence"/>
</dbReference>
<gene>
    <name evidence="1" type="ORF">FC81_GL000697</name>
</gene>